<evidence type="ECO:0000313" key="9">
    <source>
        <dbReference type="Proteomes" id="UP000868515"/>
    </source>
</evidence>
<proteinExistence type="inferred from homology"/>
<sequence>MNRLRYRIIFSRARAMLMVVADIARTGRAASAGRSLAHSPSPGATDRVPAGLSLPVLSFSILLTCGLVSTPAAARSMIHRDTSAPGNQQPDILTTANGLPQVNIQMPSAGGVSLNKYTQFDVDHRGAILNNSHKQVQTQLGGWVSGNPFLARREARVIVNEVNSRNPGLLNGYVEVAGRRAQVVMANPSGITCSGCGFINANKATLTTGQVRMQDGRIAGYDVSRGEVVVQGAGLDTRGADYTEIFSRAVKVNGEIQARSLSVVAGRNHITVPADGGGVSAGEVTAKADDGSVRPRYALDSSALGGMYANKITFIGTEKGLGVNMEGETAAMDGDIVVTADGEVHNRSRMQATGDITLRSVHGDTVNDGSVAAGRDLVIRSGNDLHNGSSGYLTAGRDIRLSADGQTDNRGRAYTGRDTLIRTGKTVTDSGSLVSGRNLSLSAAQLRANSHSLFAAGYDRSGKASCDGQLSLSTTGHLQDSGQLSATGDAQLQGADIMLDDGVADTRRLSLMAGTGSLSLLRSHLQAEDTLSLSSPSSVVADSGQLQAPRLQITTPDLSAVNASLTQTGDDDLTLNVSRQVNLTGGLLATNSRNLTLSTPALAFTDGRIVHAGTGAFRLSADTLSGQRGNLLSNGDLALAGQQADLTDGQLSAQELSVQEGNLNLTRGTLAQRGNGTLTMDVSDVTSGTGGHILSAGDFQLATGRLTAEQGTLAAGGHMTVRSQQTADLRHGTVQTGRTLNWVSDGLDNTDGVMTAGATFQLDTGSAALDNIRGTLAATGALILSSGALDNTAGLLQGGNLSLDTHGGVLTNRNSGDHGGILSTAGNLTLDAGMLDNTAGFAGAQGAVTAVTGYLNNARGQLVSGQGLDLTSVSLSNRQGTVHSDGTLTLRTTGTVPETTTGVDNTDGTLLAAGRATLSAAALDNTRGQIQGGGLTLATPGQVNNTGGKLLSTAGLRVTAAGTGNTQGQIQSAGDLALTLAGIMNNAQGLVRSGGALAASATQWINRLTSGENQGTEADSLTLTTQTLDNTQGAIRTNHDQTLAVTSRADNARGQVLAGGNLTLSGGAGGNSGEAFTPAVINSGGLFSAGQDASLNAGNLTGDGDLQAGGALSLALRQDFHNTGSLTADRLVLTLPGTMTNDGRLQGGHDLTLSADTLSNQAGGNISADTTFLQLSHELDNRGLIDGGLTHITAPVIRNTGAGRLYGDHLALQAGALSNTPDSGSAPVIAARDRLDAGVGTLENRGGALLLSTGDMHIGGTLDANLQAQGQAGTVSNSGATLEAGGSLSLSTGTVNNTNPGLVTQTVTVVSNEPHHEVVLSGQTARADWDKVTLTRNKYNVHTAHLPDGSNSDNFYEYQYTRNVTETQVKASSPGRILSGGNMQINAGVLNNTDSRVIAGGTLSGQTGTLNNHATLGERVTTDRGGVTHWLEGKKHRPVGGTKTYQKKDGTDYAPAPVVQTIDLKTLAWQGNAAPVISATVSSRDTARLPVPSVTTGHADVPARTPLVLPPGETFSRPQGAGGPGAAVVRLVAPDITLPRSALYRLMPSGNQGFLVETDPRFTQKQQWLGTDVMQQAFADDPSALTKRLGDGYYEQRLVEQQVTQLTGQRYLPGYTGNEDQFRALMDAGIAFGKRYNLTPGVALTPDQMSLLTGDILWLVNETVTLPDGSRETVQVPQVYARLQPGDVTGDGAVLGGGNVSLAVEHQLNNTGKLVAARVADLTAGDLHNDGFIRAGQVNIATRGDLVSRGGSITGQDGVSLLAGHDLSVLSTLRGDDANRRLDRTAGIYVQSPDGQLSLAAVHDLTVSAGDIHSGGSARLTAGNDLTLDTVTTTDTENTDENRSNYRHLHQTTDAGSRITTQGDLSLSAGHDLTATAAQVSAGNALAAGAGHDLVLNAGTDTTDLTENGKQSSHGLLSSYSRETHDEVHDRQAVSTTFSGNTVSLDAGHDATVRGSNVAGTQDVSLAAGHNLDITTAGESHRETHMKRESASGLMGSGGIGVTLGSRSQKSTTEGQGETQLGSTVGSQGGNLTLSAGHDATVHGSDLVSGHDMGLSGQNVNVTAAQNSQTILQKYESHQSGLTVALSGAVGAALNTTVEDVQQARQPQDGRLQALAGVKAALRGVQAGQSLMLNDAQQAAQQAGSGEGAPAAFGVTASLGSQSSKSEQKTQTQTVAGSSLNAGHDIHIAATGDGHNHGGDILVQGGQAKAAHDITLDAQRDIQLLSGLNTQTLSGKNSSHGASVGAGINVGQNTGITVSASVSAAEGHENGTTLTRANTTLDAGNHVTLNAGRDATLKGAQVSGEKITADIKRNLTLQSGQDSDHYDSKQQSAGAGVSYTWGAGAPSASVSLSRDNIHSNFDSVKDQTGLFAGKEGFDVTTGQHTQLDGAVIASTADKTKNRLDTGTLGFKDIHNQADFSARHQGISAGTGGATGSQLLTNLATNTLSGGNKSGHDSSTTHAAVSDGSLIIRDTAGQEQDVSTLSRDTDHAANGLSPVFDKEKVQRQLQQAQLVSDISSQVLDIYNTQEAIDATRKATEDMQDASAREHARTQAEKELKAEQKKHPSLTIDEETITKRTYQNLYNKALEKSGARVGDPMRQAVTASVAVLSGLAGGDIKAALANGAAPYLATGLKRVTGGETPSDGQMTVRLMGHAIIGGVVAELNGAPVTAGAAGAVTGETAAMAISKLYFGKPPSKLNESEREQLSGMSTVASALAGALASGTVAGAQAGKNAVENNALSDDEHGRETGNRPVKVIPINPLNPGIVDENDDPLKGGGGIAKGGKENVKEPGKESGKESTGKTSGAENAATYPKLKDDLIQQNLNNIAKQDPILAAVVKGDNGKLNYGVGSGTKAEADRLGKIWVGEGARPTKDGAGLMSADGMRVYRFPVSKDNSPHATTGIQANFETFKINPVTGDKTKIGNGHLDIR</sequence>
<dbReference type="InterPro" id="IPR012334">
    <property type="entry name" value="Pectin_lyas_fold"/>
</dbReference>
<accession>A0A974KB10</accession>
<evidence type="ECO:0000256" key="5">
    <source>
        <dbReference type="ARBA" id="ARBA00024043"/>
    </source>
</evidence>
<evidence type="ECO:0000256" key="4">
    <source>
        <dbReference type="ARBA" id="ARBA00023026"/>
    </source>
</evidence>
<evidence type="ECO:0000259" key="7">
    <source>
        <dbReference type="SMART" id="SM00912"/>
    </source>
</evidence>
<dbReference type="GO" id="GO:0090729">
    <property type="term" value="F:toxin activity"/>
    <property type="evidence" value="ECO:0007669"/>
    <property type="project" value="UniProtKB-KW"/>
</dbReference>
<reference evidence="8 9" key="1">
    <citation type="submission" date="2017-03" db="EMBL/GenBank/DDBJ databases">
        <title>Salmonella serotype comparative study.</title>
        <authorList>
            <person name="Liao J."/>
        </authorList>
    </citation>
    <scope>NUCLEOTIDE SEQUENCE [LARGE SCALE GENOMIC DNA]</scope>
    <source>
        <strain evidence="8 9">NY_FSL S10-1448</strain>
    </source>
</reference>
<dbReference type="NCBIfam" id="TIGR01731">
    <property type="entry name" value="fil_hemag_20aa"/>
    <property type="match status" value="19"/>
</dbReference>
<comment type="subcellular location">
    <subcellularLocation>
        <location evidence="1">Target cell</location>
        <location evidence="1">Target cell cytoplasm</location>
    </subcellularLocation>
</comment>
<feature type="region of interest" description="Disordered" evidence="6">
    <location>
        <begin position="1975"/>
        <end position="2024"/>
    </location>
</feature>
<name>A0A974KB10_SALET</name>
<feature type="region of interest" description="Disordered" evidence="6">
    <location>
        <begin position="2476"/>
        <end position="2498"/>
    </location>
</feature>
<feature type="compositionally biased region" description="Basic and acidic residues" evidence="6">
    <location>
        <begin position="2784"/>
        <end position="2801"/>
    </location>
</feature>
<feature type="compositionally biased region" description="Basic and acidic residues" evidence="6">
    <location>
        <begin position="1979"/>
        <end position="1990"/>
    </location>
</feature>
<comment type="caution">
    <text evidence="8">The sequence shown here is derived from an EMBL/GenBank/DDBJ whole genome shotgun (WGS) entry which is preliminary data.</text>
</comment>
<feature type="domain" description="Filamentous haemagglutinin FhaB/tRNA nuclease CdiA-like TPS" evidence="7">
    <location>
        <begin position="96"/>
        <end position="216"/>
    </location>
</feature>
<dbReference type="InterPro" id="IPR008619">
    <property type="entry name" value="Filamentous_hemagglutn_rpt"/>
</dbReference>
<feature type="compositionally biased region" description="Polar residues" evidence="6">
    <location>
        <begin position="2476"/>
        <end position="2485"/>
    </location>
</feature>
<feature type="compositionally biased region" description="Polar residues" evidence="6">
    <location>
        <begin position="2005"/>
        <end position="2024"/>
    </location>
</feature>
<organism evidence="8 9">
    <name type="scientific">Salmonella enterica subsp. enterica serovar Rough O:d:1,7</name>
    <dbReference type="NCBI Taxonomy" id="1974323"/>
    <lineage>
        <taxon>Bacteria</taxon>
        <taxon>Pseudomonadati</taxon>
        <taxon>Pseudomonadota</taxon>
        <taxon>Gammaproteobacteria</taxon>
        <taxon>Enterobacterales</taxon>
        <taxon>Enterobacteriaceae</taxon>
        <taxon>Salmonella</taxon>
    </lineage>
</organism>
<dbReference type="Pfam" id="PF04829">
    <property type="entry name" value="PT-VENN"/>
    <property type="match status" value="1"/>
</dbReference>
<dbReference type="NCBIfam" id="TIGR01901">
    <property type="entry name" value="adhes_NPXG"/>
    <property type="match status" value="1"/>
</dbReference>
<dbReference type="Pfam" id="PF05860">
    <property type="entry name" value="TPS"/>
    <property type="match status" value="1"/>
</dbReference>
<comment type="similarity">
    <text evidence="5">In the N-terminal section; belongs to the CdiA toxin family.</text>
</comment>
<dbReference type="InterPro" id="IPR008638">
    <property type="entry name" value="FhaB/CdiA-like_TPS"/>
</dbReference>
<keyword evidence="2" id="KW-0800">Toxin</keyword>
<dbReference type="SMART" id="SM00912">
    <property type="entry name" value="Haemagg_act"/>
    <property type="match status" value="1"/>
</dbReference>
<feature type="region of interest" description="Disordered" evidence="6">
    <location>
        <begin position="2739"/>
        <end position="2810"/>
    </location>
</feature>
<dbReference type="InterPro" id="IPR010069">
    <property type="entry name" value="CdiA_FHA1_rpt"/>
</dbReference>
<dbReference type="GO" id="GO:0003824">
    <property type="term" value="F:catalytic activity"/>
    <property type="evidence" value="ECO:0007669"/>
    <property type="project" value="UniProtKB-ARBA"/>
</dbReference>
<dbReference type="InterPro" id="IPR006914">
    <property type="entry name" value="VENN_dom"/>
</dbReference>
<evidence type="ECO:0000313" key="8">
    <source>
        <dbReference type="EMBL" id="OSD59658.1"/>
    </source>
</evidence>
<keyword evidence="4" id="KW-0843">Virulence</keyword>
<dbReference type="Pfam" id="PF13332">
    <property type="entry name" value="Fil_haemagg_2"/>
    <property type="match status" value="2"/>
</dbReference>
<dbReference type="InterPro" id="IPR011050">
    <property type="entry name" value="Pectin_lyase_fold/virulence"/>
</dbReference>
<dbReference type="Proteomes" id="UP000868515">
    <property type="component" value="Unassembled WGS sequence"/>
</dbReference>
<dbReference type="Pfam" id="PF13018">
    <property type="entry name" value="ESPR"/>
    <property type="match status" value="1"/>
</dbReference>
<dbReference type="SUPFAM" id="SSF51126">
    <property type="entry name" value="Pectin lyase-like"/>
    <property type="match status" value="1"/>
</dbReference>
<dbReference type="RefSeq" id="WP_223365902.1">
    <property type="nucleotide sequence ID" value="NZ_NBPI01000050.1"/>
</dbReference>
<dbReference type="InterPro" id="IPR025157">
    <property type="entry name" value="Hemagglutinin_rpt"/>
</dbReference>
<keyword evidence="3" id="KW-1266">Target cell cytoplasm</keyword>
<gene>
    <name evidence="8" type="ORF">R537_28845</name>
</gene>
<evidence type="ECO:0000256" key="2">
    <source>
        <dbReference type="ARBA" id="ARBA00022656"/>
    </source>
</evidence>
<dbReference type="Gene3D" id="2.160.20.10">
    <property type="entry name" value="Single-stranded right-handed beta-helix, Pectin lyase-like"/>
    <property type="match status" value="1"/>
</dbReference>
<dbReference type="InterPro" id="IPR024973">
    <property type="entry name" value="ESPR"/>
</dbReference>
<protein>
    <recommendedName>
        <fullName evidence="7">Filamentous haemagglutinin FhaB/tRNA nuclease CdiA-like TPS domain-containing protein</fullName>
    </recommendedName>
</protein>
<dbReference type="Pfam" id="PF05594">
    <property type="entry name" value="Fil_haemagg"/>
    <property type="match status" value="10"/>
</dbReference>
<evidence type="ECO:0000256" key="3">
    <source>
        <dbReference type="ARBA" id="ARBA00022913"/>
    </source>
</evidence>
<evidence type="ECO:0000256" key="6">
    <source>
        <dbReference type="SAM" id="MobiDB-lite"/>
    </source>
</evidence>
<evidence type="ECO:0000256" key="1">
    <source>
        <dbReference type="ARBA" id="ARBA00004219"/>
    </source>
</evidence>
<dbReference type="EMBL" id="NBPI01000050">
    <property type="protein sequence ID" value="OSD59658.1"/>
    <property type="molecule type" value="Genomic_DNA"/>
</dbReference>